<dbReference type="STRING" id="230819.A0A5C3KE61"/>
<feature type="region of interest" description="Disordered" evidence="1">
    <location>
        <begin position="90"/>
        <end position="120"/>
    </location>
</feature>
<dbReference type="EMBL" id="ML210435">
    <property type="protein sequence ID" value="TFK18067.1"/>
    <property type="molecule type" value="Genomic_DNA"/>
</dbReference>
<name>A0A5C3KE61_COPMA</name>
<protein>
    <submittedName>
        <fullName evidence="2">Uncharacterized protein</fullName>
    </submittedName>
</protein>
<feature type="compositionally biased region" description="Acidic residues" evidence="1">
    <location>
        <begin position="92"/>
        <end position="120"/>
    </location>
</feature>
<dbReference type="Proteomes" id="UP000307440">
    <property type="component" value="Unassembled WGS sequence"/>
</dbReference>
<reference evidence="2 3" key="1">
    <citation type="journal article" date="2019" name="Nat. Ecol. Evol.">
        <title>Megaphylogeny resolves global patterns of mushroom evolution.</title>
        <authorList>
            <person name="Varga T."/>
            <person name="Krizsan K."/>
            <person name="Foldi C."/>
            <person name="Dima B."/>
            <person name="Sanchez-Garcia M."/>
            <person name="Sanchez-Ramirez S."/>
            <person name="Szollosi G.J."/>
            <person name="Szarkandi J.G."/>
            <person name="Papp V."/>
            <person name="Albert L."/>
            <person name="Andreopoulos W."/>
            <person name="Angelini C."/>
            <person name="Antonin V."/>
            <person name="Barry K.W."/>
            <person name="Bougher N.L."/>
            <person name="Buchanan P."/>
            <person name="Buyck B."/>
            <person name="Bense V."/>
            <person name="Catcheside P."/>
            <person name="Chovatia M."/>
            <person name="Cooper J."/>
            <person name="Damon W."/>
            <person name="Desjardin D."/>
            <person name="Finy P."/>
            <person name="Geml J."/>
            <person name="Haridas S."/>
            <person name="Hughes K."/>
            <person name="Justo A."/>
            <person name="Karasinski D."/>
            <person name="Kautmanova I."/>
            <person name="Kiss B."/>
            <person name="Kocsube S."/>
            <person name="Kotiranta H."/>
            <person name="LaButti K.M."/>
            <person name="Lechner B.E."/>
            <person name="Liimatainen K."/>
            <person name="Lipzen A."/>
            <person name="Lukacs Z."/>
            <person name="Mihaltcheva S."/>
            <person name="Morgado L.N."/>
            <person name="Niskanen T."/>
            <person name="Noordeloos M.E."/>
            <person name="Ohm R.A."/>
            <person name="Ortiz-Santana B."/>
            <person name="Ovrebo C."/>
            <person name="Racz N."/>
            <person name="Riley R."/>
            <person name="Savchenko A."/>
            <person name="Shiryaev A."/>
            <person name="Soop K."/>
            <person name="Spirin V."/>
            <person name="Szebenyi C."/>
            <person name="Tomsovsky M."/>
            <person name="Tulloss R.E."/>
            <person name="Uehling J."/>
            <person name="Grigoriev I.V."/>
            <person name="Vagvolgyi C."/>
            <person name="Papp T."/>
            <person name="Martin F.M."/>
            <person name="Miettinen O."/>
            <person name="Hibbett D.S."/>
            <person name="Nagy L.G."/>
        </authorList>
    </citation>
    <scope>NUCLEOTIDE SEQUENCE [LARGE SCALE GENOMIC DNA]</scope>
    <source>
        <strain evidence="2 3">CBS 121175</strain>
    </source>
</reference>
<evidence type="ECO:0000313" key="3">
    <source>
        <dbReference type="Proteomes" id="UP000307440"/>
    </source>
</evidence>
<evidence type="ECO:0000256" key="1">
    <source>
        <dbReference type="SAM" id="MobiDB-lite"/>
    </source>
</evidence>
<feature type="compositionally biased region" description="Acidic residues" evidence="1">
    <location>
        <begin position="256"/>
        <end position="265"/>
    </location>
</feature>
<feature type="compositionally biased region" description="Basic and acidic residues" evidence="1">
    <location>
        <begin position="244"/>
        <end position="254"/>
    </location>
</feature>
<feature type="compositionally biased region" description="Acidic residues" evidence="1">
    <location>
        <begin position="878"/>
        <end position="896"/>
    </location>
</feature>
<gene>
    <name evidence="2" type="ORF">FA15DRAFT_710214</name>
</gene>
<sequence>MDDEDILCVIRMTLKSARPGYWALITADEVESWTVRDLRESTKFAIPALQLQSLVGVLQKMKVGGAEEESKGSIGEGNSAREQQAKFRVIEVEDSDEDDKDCDDEDDEDDEDPMELDPDLLIERQENRKAIERETVPQNQLLDYLQDVNALHSIIDAVREGKLATDINPAEFFLPGGEMAEEIGAGVSDIINKFDWNFGLDDHQVPEAFLPEELEESSPEKLEAEFSNMPETLKYATHEVLERCSRTGEKRQTVDSDPDNSDTESEVGKLPALKLPKTGRKRQIVMSDSDGDASDTESGIEGLPTLKLPKTGEKQQIIMSDSSDADANIGRAFELQSGIHPIRIPPNSPRRQKVTRSVGVPLSEVFQTATMQAYNLEYNNKYGVLLCRECQHAVCADMLVRHLEGVSFYPIPQWNEDTRKWSPGNKKHSFYLSPATKAKNNLIKTISKEIAAVTGEKTPPKILGTRNCPKIAQEVWLKQVIPVDDQVGPIAGLRQYKGPGYFCTELLANGEPCRYAALRKENLISQHRTIYHPVGRSISGNKGYRKEEGVILQSFCLRGDGYWFKVAPGPEPPASSSTLPSPRMSVSDAFAAEDAAFAEQIQDDSALEQDKLIRQCFHTSGFLGVWELVEIDQIQELHAICSPTRARADLPTQRFILGTASAFLAISEKIPKSHSSILKVLGEGSAAFRPVKGMFTVPSYRTLTHYLLWDIQFLTRMMRVAKKPLYRKDGSKLFVFNAAQATALEDLRKAIQQVETVAKIASLSNDALLSLYFPANVVATALDRTKDPLFVYLACLSLKTTGEPDNIEEQPCRFAKVQYSIRIRAFHRFYMDYNRAAGIELAPLEPKIYSLPKVSQKRARGQKNADRPAKKPRMEVPPSDEEEMETPPSDDDEEQLQEPTPLAMKLPPEQDVSITPWALGAGEDSDSEGDGLTNLDLELNIPIEVHQGWLKWAKQYLSEDGLSPYSLVRMAMKIFSQEVFNSRKGATTDWSANDNTLYIKENQLNVQDFVDFVSHRLKSTEEDMSQYLLFGTTLNELGIKCDFSEMKEAYNTTDLAENCFKKVSDPPGRATNPDAQRLITHLQGTLYELEDGGGKSVIHWNQSKIIEWQLKLWESTRAVAALAHLLQGSPGRGTEEAIMQISNTRSGRRHIFVDKNLQTLAIYANYHKGVTVTGRFKEVLRFLPYRVARLLWILIRVLRPIERLYVLRMSEGDQEQQKKIDKAYRQCLWVSMGAPAQEGFVSESLKAFFRRKDERGGQTFQWIGGIRDYRQLAVALQRKRIPGAFRFTKDMVANSGSIGDAQAGRSQAASYQNYAIEKDLFAEQSPHINHYRQFSIKWQEMFGIASSQSEALKPNSPDFLV</sequence>
<accession>A0A5C3KE61</accession>
<feature type="region of interest" description="Disordered" evidence="1">
    <location>
        <begin position="853"/>
        <end position="897"/>
    </location>
</feature>
<keyword evidence="3" id="KW-1185">Reference proteome</keyword>
<proteinExistence type="predicted"/>
<dbReference type="OrthoDB" id="2690684at2759"/>
<organism evidence="2 3">
    <name type="scientific">Coprinopsis marcescibilis</name>
    <name type="common">Agaric fungus</name>
    <name type="synonym">Psathyrella marcescibilis</name>
    <dbReference type="NCBI Taxonomy" id="230819"/>
    <lineage>
        <taxon>Eukaryota</taxon>
        <taxon>Fungi</taxon>
        <taxon>Dikarya</taxon>
        <taxon>Basidiomycota</taxon>
        <taxon>Agaricomycotina</taxon>
        <taxon>Agaricomycetes</taxon>
        <taxon>Agaricomycetidae</taxon>
        <taxon>Agaricales</taxon>
        <taxon>Agaricineae</taxon>
        <taxon>Psathyrellaceae</taxon>
        <taxon>Coprinopsis</taxon>
    </lineage>
</organism>
<feature type="compositionally biased region" description="Basic and acidic residues" evidence="1">
    <location>
        <begin position="863"/>
        <end position="874"/>
    </location>
</feature>
<feature type="region of interest" description="Disordered" evidence="1">
    <location>
        <begin position="244"/>
        <end position="306"/>
    </location>
</feature>
<evidence type="ECO:0000313" key="2">
    <source>
        <dbReference type="EMBL" id="TFK18067.1"/>
    </source>
</evidence>